<comment type="caution">
    <text evidence="2">The sequence shown here is derived from an EMBL/GenBank/DDBJ whole genome shotgun (WGS) entry which is preliminary data.</text>
</comment>
<name>A0A8J2P0Z1_9HEXA</name>
<dbReference type="Proteomes" id="UP000708208">
    <property type="component" value="Unassembled WGS sequence"/>
</dbReference>
<accession>A0A8J2P0Z1</accession>
<keyword evidence="3" id="KW-1185">Reference proteome</keyword>
<evidence type="ECO:0000256" key="1">
    <source>
        <dbReference type="SAM" id="SignalP"/>
    </source>
</evidence>
<sequence>MFHKNLPIFVLAFAGLGSCQNPPPAQKAVQVVKLPAFEDETTFCIPHPQQFQRNFYRSKLDGAVCCRGNIIQAATILPDVTGECAMTTKTESNGIVNTAGLWCAYTCSLKKLGMMDVKGFTKPVEFYNHLARGLGPKTKENVRLVMDKHFKCMVPIKNPKFPCYTPLAFHKCYIDSLEYLCNHGLPPNGDFSKVAPPK</sequence>
<evidence type="ECO:0000313" key="2">
    <source>
        <dbReference type="EMBL" id="CAG7734328.1"/>
    </source>
</evidence>
<proteinExistence type="predicted"/>
<feature type="non-terminal residue" evidence="2">
    <location>
        <position position="1"/>
    </location>
</feature>
<dbReference type="EMBL" id="CAJVCH010266956">
    <property type="protein sequence ID" value="CAG7734328.1"/>
    <property type="molecule type" value="Genomic_DNA"/>
</dbReference>
<keyword evidence="1" id="KW-0732">Signal</keyword>
<protein>
    <submittedName>
        <fullName evidence="2">Uncharacterized protein</fullName>
    </submittedName>
</protein>
<organism evidence="2 3">
    <name type="scientific">Allacma fusca</name>
    <dbReference type="NCBI Taxonomy" id="39272"/>
    <lineage>
        <taxon>Eukaryota</taxon>
        <taxon>Metazoa</taxon>
        <taxon>Ecdysozoa</taxon>
        <taxon>Arthropoda</taxon>
        <taxon>Hexapoda</taxon>
        <taxon>Collembola</taxon>
        <taxon>Symphypleona</taxon>
        <taxon>Sminthuridae</taxon>
        <taxon>Allacma</taxon>
    </lineage>
</organism>
<dbReference type="OrthoDB" id="10447343at2759"/>
<feature type="signal peptide" evidence="1">
    <location>
        <begin position="1"/>
        <end position="19"/>
    </location>
</feature>
<reference evidence="2" key="1">
    <citation type="submission" date="2021-06" db="EMBL/GenBank/DDBJ databases">
        <authorList>
            <person name="Hodson N. C."/>
            <person name="Mongue J. A."/>
            <person name="Jaron S. K."/>
        </authorList>
    </citation>
    <scope>NUCLEOTIDE SEQUENCE</scope>
</reference>
<gene>
    <name evidence="2" type="ORF">AFUS01_LOCUS22724</name>
</gene>
<dbReference type="PROSITE" id="PS51257">
    <property type="entry name" value="PROKAR_LIPOPROTEIN"/>
    <property type="match status" value="1"/>
</dbReference>
<feature type="chain" id="PRO_5035266584" evidence="1">
    <location>
        <begin position="20"/>
        <end position="198"/>
    </location>
</feature>
<dbReference type="AlphaFoldDB" id="A0A8J2P0Z1"/>
<evidence type="ECO:0000313" key="3">
    <source>
        <dbReference type="Proteomes" id="UP000708208"/>
    </source>
</evidence>